<reference evidence="3" key="1">
    <citation type="journal article" date="2019" name="Int. J. Syst. Evol. Microbiol.">
        <title>The Global Catalogue of Microorganisms (GCM) 10K type strain sequencing project: providing services to taxonomists for standard genome sequencing and annotation.</title>
        <authorList>
            <consortium name="The Broad Institute Genomics Platform"/>
            <consortium name="The Broad Institute Genome Sequencing Center for Infectious Disease"/>
            <person name="Wu L."/>
            <person name="Ma J."/>
        </authorList>
    </citation>
    <scope>NUCLEOTIDE SEQUENCE [LARGE SCALE GENOMIC DNA]</scope>
    <source>
        <strain evidence="3">CGMCC 4.7680</strain>
    </source>
</reference>
<organism evidence="2 3">
    <name type="scientific">Amycolatopsis bullii</name>
    <dbReference type="NCBI Taxonomy" id="941987"/>
    <lineage>
        <taxon>Bacteria</taxon>
        <taxon>Bacillati</taxon>
        <taxon>Actinomycetota</taxon>
        <taxon>Actinomycetes</taxon>
        <taxon>Pseudonocardiales</taxon>
        <taxon>Pseudonocardiaceae</taxon>
        <taxon>Amycolatopsis</taxon>
    </lineage>
</organism>
<sequence>MGEDGQLAGGEDRIGPAGPGGQHGPPGSAQTQPEYEEVRAAAEASGQPLRRVLDEVRALAAS</sequence>
<comment type="caution">
    <text evidence="2">The sequence shown here is derived from an EMBL/GenBank/DDBJ whole genome shotgun (WGS) entry which is preliminary data.</text>
</comment>
<evidence type="ECO:0000256" key="1">
    <source>
        <dbReference type="SAM" id="MobiDB-lite"/>
    </source>
</evidence>
<evidence type="ECO:0000313" key="2">
    <source>
        <dbReference type="EMBL" id="GHG27134.1"/>
    </source>
</evidence>
<evidence type="ECO:0000313" key="3">
    <source>
        <dbReference type="Proteomes" id="UP000649955"/>
    </source>
</evidence>
<name>A0ABQ3KPR9_9PSEU</name>
<gene>
    <name evidence="2" type="ORF">GCM10017567_53290</name>
</gene>
<protein>
    <submittedName>
        <fullName evidence="2">Uncharacterized protein</fullName>
    </submittedName>
</protein>
<feature type="region of interest" description="Disordered" evidence="1">
    <location>
        <begin position="1"/>
        <end position="49"/>
    </location>
</feature>
<accession>A0ABQ3KPR9</accession>
<dbReference type="Proteomes" id="UP000649955">
    <property type="component" value="Unassembled WGS sequence"/>
</dbReference>
<proteinExistence type="predicted"/>
<dbReference type="Gene3D" id="3.10.20.300">
    <property type="entry name" value="mk0293 like domain"/>
    <property type="match status" value="1"/>
</dbReference>
<dbReference type="EMBL" id="BNAW01000026">
    <property type="protein sequence ID" value="GHG27134.1"/>
    <property type="molecule type" value="Genomic_DNA"/>
</dbReference>
<keyword evidence="3" id="KW-1185">Reference proteome</keyword>